<dbReference type="GO" id="GO:0005634">
    <property type="term" value="C:nucleus"/>
    <property type="evidence" value="ECO:0007669"/>
    <property type="project" value="UniProtKB-SubCell"/>
</dbReference>
<reference evidence="10" key="1">
    <citation type="journal article" date="2015" name="PLoS ONE">
        <title>Digital Gene Expression Analysis Based on De Novo Transcriptome Assembly Reveals New Genes Associated with Floral Organ Differentiation of the Orchid Plant Cymbidium ensifolium.</title>
        <authorList>
            <person name="Yang F."/>
            <person name="Zhu G."/>
        </authorList>
    </citation>
    <scope>NUCLEOTIDE SEQUENCE</scope>
</reference>
<feature type="region of interest" description="Disordered" evidence="6">
    <location>
        <begin position="441"/>
        <end position="543"/>
    </location>
</feature>
<dbReference type="InterPro" id="IPR009057">
    <property type="entry name" value="Homeodomain-like_sf"/>
</dbReference>
<name>A0A515HG80_CYMEN</name>
<dbReference type="FunFam" id="1.10.10.60:FF:000023">
    <property type="entry name" value="protein REVEILLE 6 isoform X1"/>
    <property type="match status" value="1"/>
</dbReference>
<dbReference type="AlphaFoldDB" id="A0A515HG80"/>
<evidence type="ECO:0000259" key="9">
    <source>
        <dbReference type="PROSITE" id="PS51294"/>
    </source>
</evidence>
<dbReference type="Pfam" id="PF00249">
    <property type="entry name" value="Myb_DNA-binding"/>
    <property type="match status" value="1"/>
</dbReference>
<keyword evidence="4" id="KW-0804">Transcription</keyword>
<accession>A0A515HG80</accession>
<evidence type="ECO:0000256" key="2">
    <source>
        <dbReference type="ARBA" id="ARBA00023015"/>
    </source>
</evidence>
<evidence type="ECO:0000256" key="5">
    <source>
        <dbReference type="ARBA" id="ARBA00023242"/>
    </source>
</evidence>
<keyword evidence="5" id="KW-0539">Nucleus</keyword>
<feature type="region of interest" description="Disordered" evidence="6">
    <location>
        <begin position="240"/>
        <end position="260"/>
    </location>
</feature>
<dbReference type="PROSITE" id="PS51293">
    <property type="entry name" value="SANT"/>
    <property type="match status" value="1"/>
</dbReference>
<feature type="compositionally biased region" description="Low complexity" evidence="6">
    <location>
        <begin position="447"/>
        <end position="476"/>
    </location>
</feature>
<proteinExistence type="evidence at transcript level"/>
<evidence type="ECO:0000256" key="1">
    <source>
        <dbReference type="ARBA" id="ARBA00004123"/>
    </source>
</evidence>
<dbReference type="InterPro" id="IPR006447">
    <property type="entry name" value="Myb_dom_plants"/>
</dbReference>
<keyword evidence="2" id="KW-0805">Transcription regulation</keyword>
<feature type="compositionally biased region" description="Low complexity" evidence="6">
    <location>
        <begin position="498"/>
        <end position="509"/>
    </location>
</feature>
<feature type="region of interest" description="Disordered" evidence="6">
    <location>
        <begin position="82"/>
        <end position="129"/>
    </location>
</feature>
<dbReference type="EMBL" id="MK282444">
    <property type="protein sequence ID" value="QDL88428.1"/>
    <property type="molecule type" value="mRNA"/>
</dbReference>
<dbReference type="GO" id="GO:0003677">
    <property type="term" value="F:DNA binding"/>
    <property type="evidence" value="ECO:0007669"/>
    <property type="project" value="UniProtKB-KW"/>
</dbReference>
<feature type="domain" description="Myb-like" evidence="7">
    <location>
        <begin position="19"/>
        <end position="69"/>
    </location>
</feature>
<dbReference type="PROSITE" id="PS50090">
    <property type="entry name" value="MYB_LIKE"/>
    <property type="match status" value="1"/>
</dbReference>
<dbReference type="InterPro" id="IPR001005">
    <property type="entry name" value="SANT/Myb"/>
</dbReference>
<evidence type="ECO:0000313" key="10">
    <source>
        <dbReference type="EMBL" id="QDL88428.1"/>
    </source>
</evidence>
<comment type="subcellular location">
    <subcellularLocation>
        <location evidence="1">Nucleus</location>
    </subcellularLocation>
</comment>
<feature type="domain" description="SANT" evidence="8">
    <location>
        <begin position="22"/>
        <end position="73"/>
    </location>
</feature>
<feature type="compositionally biased region" description="Basic and acidic residues" evidence="6">
    <location>
        <begin position="517"/>
        <end position="535"/>
    </location>
</feature>
<keyword evidence="3" id="KW-0238">DNA-binding</keyword>
<evidence type="ECO:0000256" key="3">
    <source>
        <dbReference type="ARBA" id="ARBA00023125"/>
    </source>
</evidence>
<evidence type="ECO:0000259" key="7">
    <source>
        <dbReference type="PROSITE" id="PS50090"/>
    </source>
</evidence>
<feature type="compositionally biased region" description="Polar residues" evidence="6">
    <location>
        <begin position="240"/>
        <end position="251"/>
    </location>
</feature>
<dbReference type="NCBIfam" id="TIGR01557">
    <property type="entry name" value="myb_SHAQKYF"/>
    <property type="match status" value="1"/>
</dbReference>
<dbReference type="InterPro" id="IPR017884">
    <property type="entry name" value="SANT_dom"/>
</dbReference>
<dbReference type="Gene3D" id="1.10.10.60">
    <property type="entry name" value="Homeodomain-like"/>
    <property type="match status" value="1"/>
</dbReference>
<dbReference type="GO" id="GO:0010468">
    <property type="term" value="P:regulation of gene expression"/>
    <property type="evidence" value="ECO:0007669"/>
    <property type="project" value="UniProtKB-ARBA"/>
</dbReference>
<organism evidence="10">
    <name type="scientific">Cymbidium ensifolium</name>
    <name type="common">Orchid</name>
    <name type="synonym">Epidendrum ensifolium</name>
    <dbReference type="NCBI Taxonomy" id="78740"/>
    <lineage>
        <taxon>Eukaryota</taxon>
        <taxon>Viridiplantae</taxon>
        <taxon>Streptophyta</taxon>
        <taxon>Embryophyta</taxon>
        <taxon>Tracheophyta</taxon>
        <taxon>Spermatophyta</taxon>
        <taxon>Magnoliopsida</taxon>
        <taxon>Liliopsida</taxon>
        <taxon>Asparagales</taxon>
        <taxon>Orchidaceae</taxon>
        <taxon>Epidendroideae</taxon>
        <taxon>Cymbidieae</taxon>
        <taxon>Cymbidiinae</taxon>
        <taxon>Cymbidium</taxon>
    </lineage>
</organism>
<dbReference type="InterPro" id="IPR017930">
    <property type="entry name" value="Myb_dom"/>
</dbReference>
<sequence length="665" mass="72868">MEMNSFGEDLVVKTRKPYTITKQREKWTEEEHNRFLEALKLYGRAWQRIEEHIGTKTAIQIRSHAQKFFTKLEKAAVVTGTPLGQSHDIDIPPPRPKKKPNYPYPRKTDFSSILPSTEAADEKTSKTMNPLPQELNKQEASVVAKSFQQTKECSDEDHCSVVLNLFQEAPSASINEGSKNQSSFREYIPMAARRKEPTSLKGSSLTNEVNMESTLNGMTKSDQDLGRMSGIDVELHALSASSGKGETSGAQKQPKKQSGIDHYHEGREAKVMQTTCVDRSSLKATVENGDSPSTATPLMNHPIPAAPAFHTCSALSYISHPFPTFPPLAQLQSTQDLYRSFLGISSTFASQIISTLVQNPANHAAACMTAASLWPSEEMDSSSMAAIAAATVAAASAWWATNGLIPFFPPIHTSDFPFSPPAASFPVANTAQAPPEKIAKHETNQNSSSADHQQAVVSSSSSSSNLNEIENKSSNLKPSTDAACHNLENAKISKHGRSSCGSNTTSSSSEMETDAAALKKNDETKDPVEQQEHSQDLSAAGEVNARRARSSLYFNETWKEVSHQGRLAFQALFTRDVLPQSFATQLYKPEMGLLPEEEVQIGRRDQSTQNCCSLPNDIKNGNFKVRRTGFKPYKRCSAEVAEVHKNAANDESSNKKIRLQGKVSS</sequence>
<dbReference type="PANTHER" id="PTHR12802">
    <property type="entry name" value="SWI/SNF COMPLEX-RELATED"/>
    <property type="match status" value="1"/>
</dbReference>
<dbReference type="PROSITE" id="PS51294">
    <property type="entry name" value="HTH_MYB"/>
    <property type="match status" value="1"/>
</dbReference>
<dbReference type="SUPFAM" id="SSF46689">
    <property type="entry name" value="Homeodomain-like"/>
    <property type="match status" value="1"/>
</dbReference>
<evidence type="ECO:0000259" key="8">
    <source>
        <dbReference type="PROSITE" id="PS51293"/>
    </source>
</evidence>
<dbReference type="PANTHER" id="PTHR12802:SF155">
    <property type="entry name" value="DEUBIQUITINASE MYSM1"/>
    <property type="match status" value="1"/>
</dbReference>
<protein>
    <submittedName>
        <fullName evidence="10">Protein CCA1-like isoform X2</fullName>
    </submittedName>
</protein>
<dbReference type="SMART" id="SM00717">
    <property type="entry name" value="SANT"/>
    <property type="match status" value="1"/>
</dbReference>
<feature type="domain" description="HTH myb-type" evidence="9">
    <location>
        <begin position="19"/>
        <end position="73"/>
    </location>
</feature>
<evidence type="ECO:0000256" key="6">
    <source>
        <dbReference type="SAM" id="MobiDB-lite"/>
    </source>
</evidence>
<evidence type="ECO:0000256" key="4">
    <source>
        <dbReference type="ARBA" id="ARBA00023163"/>
    </source>
</evidence>
<dbReference type="CDD" id="cd00167">
    <property type="entry name" value="SANT"/>
    <property type="match status" value="1"/>
</dbReference>